<sequence>MTEYLSIGILLGISAGVAPGPLLTLVISETLQHGMKSGIKVALSPLVTDLPIILLTLFVVGQLAEFHTLLGIISLIGGSVILYMAYQGMNPKVPVSELPPEEPRSLTKGILVNALSPHPYLFWFSVGGPIMSKAMNLNMAAPFAFIGSFYILLVGSKILLAILVGKSRSFLSGTVYIYTIRLLGLALFVLALLLFRDGLILLDVIHID</sequence>
<dbReference type="InterPro" id="IPR001123">
    <property type="entry name" value="LeuE-type"/>
</dbReference>
<dbReference type="EMBL" id="MPNX01000013">
    <property type="protein sequence ID" value="OOY34606.1"/>
    <property type="molecule type" value="Genomic_DNA"/>
</dbReference>
<dbReference type="GeneID" id="86992185"/>
<dbReference type="GO" id="GO:0005886">
    <property type="term" value="C:plasma membrane"/>
    <property type="evidence" value="ECO:0007669"/>
    <property type="project" value="UniProtKB-SubCell"/>
</dbReference>
<feature type="transmembrane region" description="Helical" evidence="6">
    <location>
        <begin position="6"/>
        <end position="27"/>
    </location>
</feature>
<evidence type="ECO:0008006" key="9">
    <source>
        <dbReference type="Google" id="ProtNLM"/>
    </source>
</evidence>
<dbReference type="PANTHER" id="PTHR30086:SF20">
    <property type="entry name" value="ARGININE EXPORTER PROTEIN ARGO-RELATED"/>
    <property type="match status" value="1"/>
</dbReference>
<keyword evidence="5 6" id="KW-0472">Membrane</keyword>
<evidence type="ECO:0000256" key="2">
    <source>
        <dbReference type="ARBA" id="ARBA00022475"/>
    </source>
</evidence>
<proteinExistence type="predicted"/>
<protein>
    <recommendedName>
        <fullName evidence="9">Threonine efflux protein</fullName>
    </recommendedName>
</protein>
<evidence type="ECO:0000313" key="7">
    <source>
        <dbReference type="EMBL" id="OOY34606.1"/>
    </source>
</evidence>
<feature type="transmembrane region" description="Helical" evidence="6">
    <location>
        <begin position="175"/>
        <end position="195"/>
    </location>
</feature>
<evidence type="ECO:0000256" key="4">
    <source>
        <dbReference type="ARBA" id="ARBA00022989"/>
    </source>
</evidence>
<evidence type="ECO:0000256" key="1">
    <source>
        <dbReference type="ARBA" id="ARBA00004651"/>
    </source>
</evidence>
<dbReference type="PANTHER" id="PTHR30086">
    <property type="entry name" value="ARGININE EXPORTER PROTEIN ARGO"/>
    <property type="match status" value="1"/>
</dbReference>
<accession>A0A1T2DWY5</accession>
<comment type="subcellular location">
    <subcellularLocation>
        <location evidence="1">Cell membrane</location>
        <topology evidence="1">Multi-pass membrane protein</topology>
    </subcellularLocation>
</comment>
<evidence type="ECO:0000256" key="5">
    <source>
        <dbReference type="ARBA" id="ARBA00023136"/>
    </source>
</evidence>
<name>A0A1T2DWY5_SOVGS</name>
<feature type="transmembrane region" description="Helical" evidence="6">
    <location>
        <begin position="140"/>
        <end position="163"/>
    </location>
</feature>
<comment type="caution">
    <text evidence="7">The sequence shown here is derived from an EMBL/GenBank/DDBJ whole genome shotgun (WGS) entry which is preliminary data.</text>
</comment>
<dbReference type="RefSeq" id="WP_078453161.1">
    <property type="nucleotide sequence ID" value="NZ_MPNX01000013.1"/>
</dbReference>
<dbReference type="Pfam" id="PF01810">
    <property type="entry name" value="LysE"/>
    <property type="match status" value="1"/>
</dbReference>
<dbReference type="GO" id="GO:0015171">
    <property type="term" value="F:amino acid transmembrane transporter activity"/>
    <property type="evidence" value="ECO:0007669"/>
    <property type="project" value="TreeGrafter"/>
</dbReference>
<dbReference type="AlphaFoldDB" id="A0A1T2DWY5"/>
<feature type="transmembrane region" description="Helical" evidence="6">
    <location>
        <begin position="39"/>
        <end position="60"/>
    </location>
</feature>
<reference evidence="7 8" key="1">
    <citation type="submission" date="2016-11" db="EMBL/GenBank/DDBJ databases">
        <title>Mixed transmission modes and dynamic genome evolution in an obligate animal-bacterial symbiosis.</title>
        <authorList>
            <person name="Russell S.L."/>
            <person name="Corbett-Detig R.B."/>
            <person name="Cavanaugh C.M."/>
        </authorList>
    </citation>
    <scope>NUCLEOTIDE SEQUENCE [LARGE SCALE GENOMIC DNA]</scope>
    <source>
        <strain evidence="7">MA-KB16</strain>
    </source>
</reference>
<evidence type="ECO:0000313" key="8">
    <source>
        <dbReference type="Proteomes" id="UP000190962"/>
    </source>
</evidence>
<evidence type="ECO:0000256" key="6">
    <source>
        <dbReference type="SAM" id="Phobius"/>
    </source>
</evidence>
<keyword evidence="3 6" id="KW-0812">Transmembrane</keyword>
<keyword evidence="2" id="KW-1003">Cell membrane</keyword>
<dbReference type="Proteomes" id="UP000190962">
    <property type="component" value="Unassembled WGS sequence"/>
</dbReference>
<gene>
    <name evidence="7" type="ORF">BOV88_09130</name>
</gene>
<organism evidence="7 8">
    <name type="scientific">Solemya velum gill symbiont</name>
    <dbReference type="NCBI Taxonomy" id="2340"/>
    <lineage>
        <taxon>Bacteria</taxon>
        <taxon>Pseudomonadati</taxon>
        <taxon>Pseudomonadota</taxon>
        <taxon>Gammaproteobacteria</taxon>
        <taxon>sulfur-oxidizing symbionts</taxon>
    </lineage>
</organism>
<keyword evidence="4 6" id="KW-1133">Transmembrane helix</keyword>
<evidence type="ECO:0000256" key="3">
    <source>
        <dbReference type="ARBA" id="ARBA00022692"/>
    </source>
</evidence>
<feature type="transmembrane region" description="Helical" evidence="6">
    <location>
        <begin position="66"/>
        <end position="86"/>
    </location>
</feature>